<evidence type="ECO:0000313" key="2">
    <source>
        <dbReference type="EMBL" id="CDW84007.1"/>
    </source>
</evidence>
<sequence length="1130" mass="133269">MNENKNSESIVAQGRNYSTLPKQFSLPKLPDLSPMPILYELSLPSTSRNQKPAVFIKRKSSMVHLKMPSVVNIKKDGNQSQILQTSFDDTKDHIIKKQNRLTMNKKYNEICLNMYNVENGDLIQAFDQIRQRIKASNKYLQKSASQLLYSMSGRQPIAQTNTSTVLSNEKMIQDLHTTQYKQDQKSLDDQLDKLFITQNQTQDPNMTAQSIFPNNMTQTQTTIEKCRYCTHCLIKDGQSEKLTSILKRSLSNDTDFMFLESEDLIQRIESSSRLMQAFFEKKPLPRKDLIFLDNLIMGMISDNVQAEKIIDQELVDKIKSNWLYRGLSCTKETEHTLNELQNDELGAEWIQGKIMNWMEDDEINRKINDSYKKYYLKYHGHNLKKKQTYHYFGNNNPGKFGTKRRSQSLNQSGDVERKDVNQSVLDEYFKNKFKSLKEKVEDKKQKKGIVDDFDRRAAIAFIGFLMLKLVKQFLLINEEQWIKRIKKLKNQIQRLHNDRDFLLAKATKPLQTLDLKKVVTNDKVDAENLAEHKRVINQMVGLLHKVEDEKYFQDFKLKYAEQDIKDWMYEWDKIKIYEDLKLQVQNIDPLPILQKHQNKNAIEPMSKHAMLLLVNAERFIQAIGYKTRWEVELDRIQDLLVKMKNEQFVLQKETQSFRDAYRHMELVSTTKEQEIMNLNYINIKLQRELALKQTANKEVMTEVDMKNLDFISKAENVFKSKTDDIKDFIKCLQKVKFNQSKQEAMPLKEIVDLVQLVFTKKQQQMAEIKFGEGMEVSFEEFLHQVMVQRFGFKKKIKQKTEQFLLGINKYAKNDERFDLIAKILVLDDSEVKYPKEILNTFIKILNSTDENFKSLLSDDADSIMIETKKAIKATQDIFQNANQLLKTSLRKEILFESEIIIDGSTKMDANLQQKVKNSIKLKPDQIEVYVLLQFWQKITHQFAESLIQVLQEKAESLENGLLDVTVLKDLFWSMTDPNDRNLMFGYENRVPSFEEELQDFRKYLTKYFSKELQKVFEKEYLPTKRLKQFLRHKYEIKVCVRNFLKKGLNFSLQMLDYCRFFLKRIYHTFDINQNGNMDLAITNSIDYERKEINFEQFVNCAMSHPLMRGILEATDIDAEIQKKRLGHLKK</sequence>
<evidence type="ECO:0000256" key="1">
    <source>
        <dbReference type="SAM" id="Coils"/>
    </source>
</evidence>
<dbReference type="Proteomes" id="UP000039865">
    <property type="component" value="Unassembled WGS sequence"/>
</dbReference>
<reference evidence="2 3" key="1">
    <citation type="submission" date="2014-06" db="EMBL/GenBank/DDBJ databases">
        <authorList>
            <person name="Swart Estienne"/>
        </authorList>
    </citation>
    <scope>NUCLEOTIDE SEQUENCE [LARGE SCALE GENOMIC DNA]</scope>
    <source>
        <strain evidence="2 3">130c</strain>
    </source>
</reference>
<keyword evidence="3" id="KW-1185">Reference proteome</keyword>
<dbReference type="AlphaFoldDB" id="A0A078AS25"/>
<accession>A0A078AS25</accession>
<evidence type="ECO:0000313" key="3">
    <source>
        <dbReference type="Proteomes" id="UP000039865"/>
    </source>
</evidence>
<dbReference type="InParanoid" id="A0A078AS25"/>
<organism evidence="2 3">
    <name type="scientific">Stylonychia lemnae</name>
    <name type="common">Ciliate</name>
    <dbReference type="NCBI Taxonomy" id="5949"/>
    <lineage>
        <taxon>Eukaryota</taxon>
        <taxon>Sar</taxon>
        <taxon>Alveolata</taxon>
        <taxon>Ciliophora</taxon>
        <taxon>Intramacronucleata</taxon>
        <taxon>Spirotrichea</taxon>
        <taxon>Stichotrichia</taxon>
        <taxon>Sporadotrichida</taxon>
        <taxon>Oxytrichidae</taxon>
        <taxon>Stylonychinae</taxon>
        <taxon>Stylonychia</taxon>
    </lineage>
</organism>
<keyword evidence="1" id="KW-0175">Coiled coil</keyword>
<protein>
    <submittedName>
        <fullName evidence="2">Uncharacterized protein</fullName>
    </submittedName>
</protein>
<gene>
    <name evidence="2" type="primary">Contig14832.g15801</name>
    <name evidence="2" type="ORF">STYLEM_13063</name>
</gene>
<name>A0A078AS25_STYLE</name>
<dbReference type="EMBL" id="CCKQ01012390">
    <property type="protein sequence ID" value="CDW84007.1"/>
    <property type="molecule type" value="Genomic_DNA"/>
</dbReference>
<proteinExistence type="predicted"/>
<feature type="coiled-coil region" evidence="1">
    <location>
        <begin position="478"/>
        <end position="505"/>
    </location>
</feature>